<protein>
    <submittedName>
        <fullName evidence="2">Uncharacterized protein</fullName>
    </submittedName>
</protein>
<name>A0A0L0T8Z3_ALLM3</name>
<evidence type="ECO:0000313" key="3">
    <source>
        <dbReference type="Proteomes" id="UP000054350"/>
    </source>
</evidence>
<reference evidence="3" key="2">
    <citation type="submission" date="2009-11" db="EMBL/GenBank/DDBJ databases">
        <title>The Genome Sequence of Allomyces macrogynus strain ATCC 38327.</title>
        <authorList>
            <consortium name="The Broad Institute Genome Sequencing Platform"/>
            <person name="Russ C."/>
            <person name="Cuomo C."/>
            <person name="Shea T."/>
            <person name="Young S.K."/>
            <person name="Zeng Q."/>
            <person name="Koehrsen M."/>
            <person name="Haas B."/>
            <person name="Borodovsky M."/>
            <person name="Guigo R."/>
            <person name="Alvarado L."/>
            <person name="Berlin A."/>
            <person name="Borenstein D."/>
            <person name="Chen Z."/>
            <person name="Engels R."/>
            <person name="Freedman E."/>
            <person name="Gellesch M."/>
            <person name="Goldberg J."/>
            <person name="Griggs A."/>
            <person name="Gujja S."/>
            <person name="Heiman D."/>
            <person name="Hepburn T."/>
            <person name="Howarth C."/>
            <person name="Jen D."/>
            <person name="Larson L."/>
            <person name="Lewis B."/>
            <person name="Mehta T."/>
            <person name="Park D."/>
            <person name="Pearson M."/>
            <person name="Roberts A."/>
            <person name="Saif S."/>
            <person name="Shenoy N."/>
            <person name="Sisk P."/>
            <person name="Stolte C."/>
            <person name="Sykes S."/>
            <person name="Walk T."/>
            <person name="White J."/>
            <person name="Yandava C."/>
            <person name="Burger G."/>
            <person name="Gray M.W."/>
            <person name="Holland P.W.H."/>
            <person name="King N."/>
            <person name="Lang F.B.F."/>
            <person name="Roger A.J."/>
            <person name="Ruiz-Trillo I."/>
            <person name="Lander E."/>
            <person name="Nusbaum C."/>
        </authorList>
    </citation>
    <scope>NUCLEOTIDE SEQUENCE [LARGE SCALE GENOMIC DNA]</scope>
    <source>
        <strain evidence="3">ATCC 38327</strain>
    </source>
</reference>
<feature type="compositionally biased region" description="Low complexity" evidence="1">
    <location>
        <begin position="1"/>
        <end position="17"/>
    </location>
</feature>
<keyword evidence="3" id="KW-1185">Reference proteome</keyword>
<feature type="compositionally biased region" description="Low complexity" evidence="1">
    <location>
        <begin position="102"/>
        <end position="117"/>
    </location>
</feature>
<evidence type="ECO:0000256" key="1">
    <source>
        <dbReference type="SAM" id="MobiDB-lite"/>
    </source>
</evidence>
<feature type="region of interest" description="Disordered" evidence="1">
    <location>
        <begin position="1"/>
        <end position="24"/>
    </location>
</feature>
<dbReference type="EMBL" id="GG745371">
    <property type="protein sequence ID" value="KNE71283.1"/>
    <property type="molecule type" value="Genomic_DNA"/>
</dbReference>
<accession>A0A0L0T8Z3</accession>
<proteinExistence type="predicted"/>
<reference evidence="2 3" key="1">
    <citation type="submission" date="2009-11" db="EMBL/GenBank/DDBJ databases">
        <title>Annotation of Allomyces macrogynus ATCC 38327.</title>
        <authorList>
            <consortium name="The Broad Institute Genome Sequencing Platform"/>
            <person name="Russ C."/>
            <person name="Cuomo C."/>
            <person name="Burger G."/>
            <person name="Gray M.W."/>
            <person name="Holland P.W.H."/>
            <person name="King N."/>
            <person name="Lang F.B.F."/>
            <person name="Roger A.J."/>
            <person name="Ruiz-Trillo I."/>
            <person name="Young S.K."/>
            <person name="Zeng Q."/>
            <person name="Gargeya S."/>
            <person name="Fitzgerald M."/>
            <person name="Haas B."/>
            <person name="Abouelleil A."/>
            <person name="Alvarado L."/>
            <person name="Arachchi H.M."/>
            <person name="Berlin A."/>
            <person name="Chapman S.B."/>
            <person name="Gearin G."/>
            <person name="Goldberg J."/>
            <person name="Griggs A."/>
            <person name="Gujja S."/>
            <person name="Hansen M."/>
            <person name="Heiman D."/>
            <person name="Howarth C."/>
            <person name="Larimer J."/>
            <person name="Lui A."/>
            <person name="MacDonald P.J.P."/>
            <person name="McCowen C."/>
            <person name="Montmayeur A."/>
            <person name="Murphy C."/>
            <person name="Neiman D."/>
            <person name="Pearson M."/>
            <person name="Priest M."/>
            <person name="Roberts A."/>
            <person name="Saif S."/>
            <person name="Shea T."/>
            <person name="Sisk P."/>
            <person name="Stolte C."/>
            <person name="Sykes S."/>
            <person name="Wortman J."/>
            <person name="Nusbaum C."/>
            <person name="Birren B."/>
        </authorList>
    </citation>
    <scope>NUCLEOTIDE SEQUENCE [LARGE SCALE GENOMIC DNA]</scope>
    <source>
        <strain evidence="2 3">ATCC 38327</strain>
    </source>
</reference>
<gene>
    <name evidence="2" type="ORF">AMAG_15523</name>
</gene>
<organism evidence="2 3">
    <name type="scientific">Allomyces macrogynus (strain ATCC 38327)</name>
    <name type="common">Allomyces javanicus var. macrogynus</name>
    <dbReference type="NCBI Taxonomy" id="578462"/>
    <lineage>
        <taxon>Eukaryota</taxon>
        <taxon>Fungi</taxon>
        <taxon>Fungi incertae sedis</taxon>
        <taxon>Blastocladiomycota</taxon>
        <taxon>Blastocladiomycetes</taxon>
        <taxon>Blastocladiales</taxon>
        <taxon>Blastocladiaceae</taxon>
        <taxon>Allomyces</taxon>
    </lineage>
</organism>
<dbReference type="Proteomes" id="UP000054350">
    <property type="component" value="Unassembled WGS sequence"/>
</dbReference>
<feature type="region of interest" description="Disordered" evidence="1">
    <location>
        <begin position="91"/>
        <end position="124"/>
    </location>
</feature>
<dbReference type="OrthoDB" id="5594570at2759"/>
<sequence>MSSTPASTTRAAAKSTSHYPTVADLPPLTASAVHDDLDTPALFAGQLAKDWDVLVHDHDRTSFPAASLAHPDAQQTRRQPSLASLNVDSARLAPSTVPPKSPTSTSPLASPALRPALPHGPMSDTPRMFPLPAVVGPVVCADCGAAKTPAAELVVPLPAPTLMAPVSPPLIATAAAAVVDKCVACIEAVAHGVQREAARKRPMVAFRH</sequence>
<evidence type="ECO:0000313" key="2">
    <source>
        <dbReference type="EMBL" id="KNE71283.1"/>
    </source>
</evidence>
<dbReference type="VEuPathDB" id="FungiDB:AMAG_15523"/>
<dbReference type="AlphaFoldDB" id="A0A0L0T8Z3"/>